<evidence type="ECO:0000256" key="1">
    <source>
        <dbReference type="SAM" id="MobiDB-lite"/>
    </source>
</evidence>
<evidence type="ECO:0000313" key="3">
    <source>
        <dbReference type="Proteomes" id="UP001170624"/>
    </source>
</evidence>
<reference evidence="2" key="1">
    <citation type="submission" date="2023-07" db="EMBL/GenBank/DDBJ databases">
        <title>Genome content predicts the carbon catabolic preferences of heterotrophic bacteria.</title>
        <authorList>
            <person name="Gralka M."/>
        </authorList>
    </citation>
    <scope>NUCLEOTIDE SEQUENCE</scope>
    <source>
        <strain evidence="2">G2M05</strain>
    </source>
</reference>
<gene>
    <name evidence="2" type="ORF">Q4568_14605</name>
</gene>
<dbReference type="RefSeq" id="WP_261857370.1">
    <property type="nucleotide sequence ID" value="NZ_AP024850.1"/>
</dbReference>
<dbReference type="AlphaFoldDB" id="A0AAW7Y5Y7"/>
<protein>
    <submittedName>
        <fullName evidence="2">Uncharacterized protein</fullName>
    </submittedName>
</protein>
<dbReference type="Proteomes" id="UP001170624">
    <property type="component" value="Unassembled WGS sequence"/>
</dbReference>
<feature type="compositionally biased region" description="Polar residues" evidence="1">
    <location>
        <begin position="9"/>
        <end position="21"/>
    </location>
</feature>
<evidence type="ECO:0000313" key="2">
    <source>
        <dbReference type="EMBL" id="MDO6543774.1"/>
    </source>
</evidence>
<accession>A0AAW7Y5Y7</accession>
<sequence length="51" mass="6070">MKLFKRKSASPTFQKNMTSAATRRKRLSVNVRRKILWRQRSYSLIQLGECV</sequence>
<comment type="caution">
    <text evidence="2">The sequence shown here is derived from an EMBL/GenBank/DDBJ whole genome shotgun (WGS) entry which is preliminary data.</text>
</comment>
<dbReference type="EMBL" id="JAUOPU010000015">
    <property type="protein sequence ID" value="MDO6543774.1"/>
    <property type="molecule type" value="Genomic_DNA"/>
</dbReference>
<proteinExistence type="predicted"/>
<feature type="region of interest" description="Disordered" evidence="1">
    <location>
        <begin position="1"/>
        <end position="23"/>
    </location>
</feature>
<organism evidence="2 3">
    <name type="scientific">Photobacterium sanguinicancri</name>
    <dbReference type="NCBI Taxonomy" id="875932"/>
    <lineage>
        <taxon>Bacteria</taxon>
        <taxon>Pseudomonadati</taxon>
        <taxon>Pseudomonadota</taxon>
        <taxon>Gammaproteobacteria</taxon>
        <taxon>Vibrionales</taxon>
        <taxon>Vibrionaceae</taxon>
        <taxon>Photobacterium</taxon>
    </lineage>
</organism>
<name>A0AAW7Y5Y7_9GAMM</name>